<protein>
    <submittedName>
        <fullName evidence="1">Uncharacterized protein</fullName>
    </submittedName>
</protein>
<sequence>PLIEYSGLVGSSLSCVVIFVLPKRGVDAA</sequence>
<feature type="non-terminal residue" evidence="1">
    <location>
        <position position="1"/>
    </location>
</feature>
<dbReference type="AlphaFoldDB" id="X0VQ96"/>
<reference evidence="1" key="1">
    <citation type="journal article" date="2014" name="Front. Microbiol.">
        <title>High frequency of phylogenetically diverse reductive dehalogenase-homologous genes in deep subseafloor sedimentary metagenomes.</title>
        <authorList>
            <person name="Kawai M."/>
            <person name="Futagami T."/>
            <person name="Toyoda A."/>
            <person name="Takaki Y."/>
            <person name="Nishi S."/>
            <person name="Hori S."/>
            <person name="Arai W."/>
            <person name="Tsubouchi T."/>
            <person name="Morono Y."/>
            <person name="Uchiyama I."/>
            <person name="Ito T."/>
            <person name="Fujiyama A."/>
            <person name="Inagaki F."/>
            <person name="Takami H."/>
        </authorList>
    </citation>
    <scope>NUCLEOTIDE SEQUENCE</scope>
    <source>
        <strain evidence="1">Expedition CK06-06</strain>
    </source>
</reference>
<evidence type="ECO:0000313" key="1">
    <source>
        <dbReference type="EMBL" id="GAG20529.1"/>
    </source>
</evidence>
<dbReference type="EMBL" id="BARS01032965">
    <property type="protein sequence ID" value="GAG20529.1"/>
    <property type="molecule type" value="Genomic_DNA"/>
</dbReference>
<name>X0VQ96_9ZZZZ</name>
<accession>X0VQ96</accession>
<comment type="caution">
    <text evidence="1">The sequence shown here is derived from an EMBL/GenBank/DDBJ whole genome shotgun (WGS) entry which is preliminary data.</text>
</comment>
<organism evidence="1">
    <name type="scientific">marine sediment metagenome</name>
    <dbReference type="NCBI Taxonomy" id="412755"/>
    <lineage>
        <taxon>unclassified sequences</taxon>
        <taxon>metagenomes</taxon>
        <taxon>ecological metagenomes</taxon>
    </lineage>
</organism>
<proteinExistence type="predicted"/>
<gene>
    <name evidence="1" type="ORF">S01H1_51104</name>
</gene>